<dbReference type="AlphaFoldDB" id="A0A2C9VYZ0"/>
<gene>
    <name evidence="1" type="ORF">MANES_05G186900</name>
</gene>
<proteinExistence type="predicted"/>
<protein>
    <submittedName>
        <fullName evidence="1">Uncharacterized protein</fullName>
    </submittedName>
</protein>
<dbReference type="EMBL" id="CM004391">
    <property type="protein sequence ID" value="OAY51087.1"/>
    <property type="molecule type" value="Genomic_DNA"/>
</dbReference>
<accession>A0A2C9VYZ0</accession>
<sequence>MSKLSTFVTLSIWPSPTFESYLMFGWQSSFYNTFLPCKPSLILGM</sequence>
<organism evidence="1">
    <name type="scientific">Manihot esculenta</name>
    <name type="common">Cassava</name>
    <name type="synonym">Jatropha manihot</name>
    <dbReference type="NCBI Taxonomy" id="3983"/>
    <lineage>
        <taxon>Eukaryota</taxon>
        <taxon>Viridiplantae</taxon>
        <taxon>Streptophyta</taxon>
        <taxon>Embryophyta</taxon>
        <taxon>Tracheophyta</taxon>
        <taxon>Spermatophyta</taxon>
        <taxon>Magnoliopsida</taxon>
        <taxon>eudicotyledons</taxon>
        <taxon>Gunneridae</taxon>
        <taxon>Pentapetalae</taxon>
        <taxon>rosids</taxon>
        <taxon>fabids</taxon>
        <taxon>Malpighiales</taxon>
        <taxon>Euphorbiaceae</taxon>
        <taxon>Crotonoideae</taxon>
        <taxon>Manihoteae</taxon>
        <taxon>Manihot</taxon>
    </lineage>
</organism>
<reference evidence="1" key="1">
    <citation type="submission" date="2016-02" db="EMBL/GenBank/DDBJ databases">
        <title>WGS assembly of Manihot esculenta.</title>
        <authorList>
            <person name="Bredeson J.V."/>
            <person name="Prochnik S.E."/>
            <person name="Lyons J.B."/>
            <person name="Schmutz J."/>
            <person name="Grimwood J."/>
            <person name="Vrebalov J."/>
            <person name="Bart R.S."/>
            <person name="Amuge T."/>
            <person name="Ferguson M.E."/>
            <person name="Green R."/>
            <person name="Putnam N."/>
            <person name="Stites J."/>
            <person name="Rounsley S."/>
            <person name="Rokhsar D.S."/>
        </authorList>
    </citation>
    <scope>NUCLEOTIDE SEQUENCE [LARGE SCALE GENOMIC DNA]</scope>
    <source>
        <tissue evidence="1">Leaf</tissue>
    </source>
</reference>
<name>A0A2C9VYZ0_MANES</name>
<evidence type="ECO:0000313" key="1">
    <source>
        <dbReference type="EMBL" id="OAY51087.1"/>
    </source>
</evidence>